<proteinExistence type="predicted"/>
<accession>A0A7E4ZQ91</accession>
<protein>
    <submittedName>
        <fullName evidence="3">Secreted protein</fullName>
    </submittedName>
</protein>
<keyword evidence="2" id="KW-1185">Reference proteome</keyword>
<reference evidence="3" key="2">
    <citation type="submission" date="2020-10" db="UniProtKB">
        <authorList>
            <consortium name="WormBaseParasite"/>
        </authorList>
    </citation>
    <scope>IDENTIFICATION</scope>
</reference>
<reference evidence="2" key="1">
    <citation type="journal article" date="2013" name="Genetics">
        <title>The draft genome and transcriptome of Panagrellus redivivus are shaped by the harsh demands of a free-living lifestyle.</title>
        <authorList>
            <person name="Srinivasan J."/>
            <person name="Dillman A.R."/>
            <person name="Macchietto M.G."/>
            <person name="Heikkinen L."/>
            <person name="Lakso M."/>
            <person name="Fracchia K.M."/>
            <person name="Antoshechkin I."/>
            <person name="Mortazavi A."/>
            <person name="Wong G."/>
            <person name="Sternberg P.W."/>
        </authorList>
    </citation>
    <scope>NUCLEOTIDE SEQUENCE [LARGE SCALE GENOMIC DNA]</scope>
    <source>
        <strain evidence="2">MT8872</strain>
    </source>
</reference>
<dbReference type="Proteomes" id="UP000492821">
    <property type="component" value="Unassembled WGS sequence"/>
</dbReference>
<dbReference type="AlphaFoldDB" id="A0A7E4ZQ91"/>
<organism evidence="2 3">
    <name type="scientific">Panagrellus redivivus</name>
    <name type="common">Microworm</name>
    <dbReference type="NCBI Taxonomy" id="6233"/>
    <lineage>
        <taxon>Eukaryota</taxon>
        <taxon>Metazoa</taxon>
        <taxon>Ecdysozoa</taxon>
        <taxon>Nematoda</taxon>
        <taxon>Chromadorea</taxon>
        <taxon>Rhabditida</taxon>
        <taxon>Tylenchina</taxon>
        <taxon>Panagrolaimomorpha</taxon>
        <taxon>Panagrolaimoidea</taxon>
        <taxon>Panagrolaimidae</taxon>
        <taxon>Panagrellus</taxon>
    </lineage>
</organism>
<sequence>MGTLSTLLACLGPLFAFITLYSIPYLNTGEEKVDNKYIQYDSDGRAWCSLMLNATNDELYGKDEKVTDRTPIFTVVGHKWSRIQPNKSDVRQRTLIADGTVPTAARLTGSSAGHLLREDLI</sequence>
<evidence type="ECO:0000256" key="1">
    <source>
        <dbReference type="SAM" id="SignalP"/>
    </source>
</evidence>
<name>A0A7E4ZQ91_PANRE</name>
<feature type="chain" id="PRO_5029016571" evidence="1">
    <location>
        <begin position="17"/>
        <end position="121"/>
    </location>
</feature>
<keyword evidence="1" id="KW-0732">Signal</keyword>
<evidence type="ECO:0000313" key="2">
    <source>
        <dbReference type="Proteomes" id="UP000492821"/>
    </source>
</evidence>
<evidence type="ECO:0000313" key="3">
    <source>
        <dbReference type="WBParaSite" id="Pan_g10930.t1"/>
    </source>
</evidence>
<dbReference type="WBParaSite" id="Pan_g10930.t1">
    <property type="protein sequence ID" value="Pan_g10930.t1"/>
    <property type="gene ID" value="Pan_g10930"/>
</dbReference>
<feature type="signal peptide" evidence="1">
    <location>
        <begin position="1"/>
        <end position="16"/>
    </location>
</feature>